<evidence type="ECO:0000313" key="3">
    <source>
        <dbReference type="Proteomes" id="UP000290092"/>
    </source>
</evidence>
<dbReference type="AlphaFoldDB" id="A0AAX2ACY3"/>
<feature type="region of interest" description="Disordered" evidence="1">
    <location>
        <begin position="15"/>
        <end position="34"/>
    </location>
</feature>
<dbReference type="PANTHER" id="PTHR30105:SF2">
    <property type="entry name" value="DIVERGENT POLYSACCHARIDE DEACETYLASE SUPERFAMILY"/>
    <property type="match status" value="1"/>
</dbReference>
<dbReference type="Pfam" id="PF04748">
    <property type="entry name" value="Polysacc_deac_2"/>
    <property type="match status" value="1"/>
</dbReference>
<sequence length="267" mass="31531">MDESNKLKFEEYTDEFDKEYHPKQEEKKEEETKIEKKEEIKKDIPIISKKPKLAIVIDDVTTRRQVKDILNVGYKITMSFLPPTRQHKDSAIIAQNLPFYMIHFPLQAQTFKFAEEKTLKVGDSYEKIEKRVIQLKKWYPNAIYTNNHTGSKFTEDDVSMDYLFKALKKHNLIFVDSRTTAKTVAKKYAKKYDMPYIARNIFIDNQKDFSYIQNQLKKAINIAKKNGYSMAIGHPYDITIQVLSQSKHLLKDLELIYVNELPYLKKD</sequence>
<proteinExistence type="predicted"/>
<gene>
    <name evidence="2" type="ORF">CP985_13340</name>
</gene>
<feature type="compositionally biased region" description="Basic and acidic residues" evidence="1">
    <location>
        <begin position="18"/>
        <end position="34"/>
    </location>
</feature>
<evidence type="ECO:0000313" key="2">
    <source>
        <dbReference type="EMBL" id="RXK13687.1"/>
    </source>
</evidence>
<dbReference type="CDD" id="cd10936">
    <property type="entry name" value="CE4_DAC2"/>
    <property type="match status" value="1"/>
</dbReference>
<dbReference type="InterPro" id="IPR006837">
    <property type="entry name" value="Divergent_DAC"/>
</dbReference>
<dbReference type="InterPro" id="IPR011330">
    <property type="entry name" value="Glyco_hydro/deAcase_b/a-brl"/>
</dbReference>
<dbReference type="Gene3D" id="3.20.20.370">
    <property type="entry name" value="Glycoside hydrolase/deacetylase"/>
    <property type="match status" value="1"/>
</dbReference>
<evidence type="ECO:0008006" key="4">
    <source>
        <dbReference type="Google" id="ProtNLM"/>
    </source>
</evidence>
<dbReference type="GO" id="GO:0005975">
    <property type="term" value="P:carbohydrate metabolic process"/>
    <property type="evidence" value="ECO:0007669"/>
    <property type="project" value="InterPro"/>
</dbReference>
<keyword evidence="3" id="KW-1185">Reference proteome</keyword>
<evidence type="ECO:0000256" key="1">
    <source>
        <dbReference type="SAM" id="MobiDB-lite"/>
    </source>
</evidence>
<organism evidence="2 3">
    <name type="scientific">Malaciobacter mytili LMG 24559</name>
    <dbReference type="NCBI Taxonomy" id="1032238"/>
    <lineage>
        <taxon>Bacteria</taxon>
        <taxon>Pseudomonadati</taxon>
        <taxon>Campylobacterota</taxon>
        <taxon>Epsilonproteobacteria</taxon>
        <taxon>Campylobacterales</taxon>
        <taxon>Arcobacteraceae</taxon>
        <taxon>Malaciobacter</taxon>
    </lineage>
</organism>
<dbReference type="Proteomes" id="UP000290092">
    <property type="component" value="Unassembled WGS sequence"/>
</dbReference>
<accession>A0AAX2ACY3</accession>
<dbReference type="PANTHER" id="PTHR30105">
    <property type="entry name" value="UNCHARACTERIZED YIBQ-RELATED"/>
    <property type="match status" value="1"/>
</dbReference>
<dbReference type="SUPFAM" id="SSF88713">
    <property type="entry name" value="Glycoside hydrolase/deacetylase"/>
    <property type="match status" value="1"/>
</dbReference>
<reference evidence="2 3" key="1">
    <citation type="submission" date="2017-09" db="EMBL/GenBank/DDBJ databases">
        <title>Genomics of the genus Arcobacter.</title>
        <authorList>
            <person name="Perez-Cataluna A."/>
            <person name="Figueras M.J."/>
            <person name="Salas-Masso N."/>
        </authorList>
    </citation>
    <scope>NUCLEOTIDE SEQUENCE [LARGE SCALE GENOMIC DNA]</scope>
    <source>
        <strain evidence="2 3">CECT 7386</strain>
    </source>
</reference>
<comment type="caution">
    <text evidence="2">The sequence shown here is derived from an EMBL/GenBank/DDBJ whole genome shotgun (WGS) entry which is preliminary data.</text>
</comment>
<dbReference type="EMBL" id="NXID01000064">
    <property type="protein sequence ID" value="RXK13687.1"/>
    <property type="molecule type" value="Genomic_DNA"/>
</dbReference>
<protein>
    <recommendedName>
        <fullName evidence="4">Divergent polysaccharide deacetylase</fullName>
    </recommendedName>
</protein>
<name>A0AAX2ACY3_9BACT</name>